<keyword evidence="2" id="KW-1185">Reference proteome</keyword>
<evidence type="ECO:0000313" key="2">
    <source>
        <dbReference type="Proteomes" id="UP000001997"/>
    </source>
</evidence>
<proteinExistence type="predicted"/>
<dbReference type="VEuPathDB" id="FungiDB:PGUG_02329"/>
<sequence length="407" mass="45535">MKTLTRSIHSIIQSSPPLYHSSLPCLFIAFPSFPCLLFILSSHTSAPRTFSTRDNTFLPYRSSMSFKFPSFNLQSLQESLPDFENLSKSFSQSNAGKNLDQFRESLQPFAAKTTQMISSQLQQVQHMANIHTGNAGVEVSELPAEYLQLEANCDLVLKLYTDLIHFSNDTFAKVSYDYPPANNAINKIRDAKVGSLIGEKFNQLKNVSTPQELEKVLMGGTPDDSESTVDVQTISAKVPKTLYGQLAQIAEKHSEELKSKNSAISLALLQLSSTYVEIASARLDMDSKIMDQFNQQLITILNEQFISVNELRKKVYSTRSEFDLLRSTSTATEEEEENEEIIAKEDELVSATEAAVVEMKKLLKPSKNVSLVQIFVNAQKEWFELSAKKLASLSESLANIDVKDEDD</sequence>
<dbReference type="eggNOG" id="ENOG502QQ2V">
    <property type="taxonomic scope" value="Eukaryota"/>
</dbReference>
<evidence type="ECO:0000313" key="1">
    <source>
        <dbReference type="EMBL" id="EDK38231.2"/>
    </source>
</evidence>
<dbReference type="KEGG" id="pgu:PGUG_02329"/>
<dbReference type="AlphaFoldDB" id="A5DGC8"/>
<dbReference type="HOGENOM" id="CLU_750214_0_0_1"/>
<dbReference type="Pfam" id="PF10455">
    <property type="entry name" value="BAR_2"/>
    <property type="match status" value="1"/>
</dbReference>
<accession>A5DGC8</accession>
<reference evidence="1 2" key="1">
    <citation type="journal article" date="2009" name="Nature">
        <title>Evolution of pathogenicity and sexual reproduction in eight Candida genomes.</title>
        <authorList>
            <person name="Butler G."/>
            <person name="Rasmussen M.D."/>
            <person name="Lin M.F."/>
            <person name="Santos M.A."/>
            <person name="Sakthikumar S."/>
            <person name="Munro C.A."/>
            <person name="Rheinbay E."/>
            <person name="Grabherr M."/>
            <person name="Forche A."/>
            <person name="Reedy J.L."/>
            <person name="Agrafioti I."/>
            <person name="Arnaud M.B."/>
            <person name="Bates S."/>
            <person name="Brown A.J."/>
            <person name="Brunke S."/>
            <person name="Costanzo M.C."/>
            <person name="Fitzpatrick D.A."/>
            <person name="de Groot P.W."/>
            <person name="Harris D."/>
            <person name="Hoyer L.L."/>
            <person name="Hube B."/>
            <person name="Klis F.M."/>
            <person name="Kodira C."/>
            <person name="Lennard N."/>
            <person name="Logue M.E."/>
            <person name="Martin R."/>
            <person name="Neiman A.M."/>
            <person name="Nikolaou E."/>
            <person name="Quail M.A."/>
            <person name="Quinn J."/>
            <person name="Santos M.C."/>
            <person name="Schmitzberger F.F."/>
            <person name="Sherlock G."/>
            <person name="Shah P."/>
            <person name="Silverstein K.A."/>
            <person name="Skrzypek M.S."/>
            <person name="Soll D."/>
            <person name="Staggs R."/>
            <person name="Stansfield I."/>
            <person name="Stumpf M.P."/>
            <person name="Sudbery P.E."/>
            <person name="Srikantha T."/>
            <person name="Zeng Q."/>
            <person name="Berman J."/>
            <person name="Berriman M."/>
            <person name="Heitman J."/>
            <person name="Gow N.A."/>
            <person name="Lorenz M.C."/>
            <person name="Birren B.W."/>
            <person name="Kellis M."/>
            <person name="Cuomo C.A."/>
        </authorList>
    </citation>
    <scope>NUCLEOTIDE SEQUENCE [LARGE SCALE GENOMIC DNA]</scope>
    <source>
        <strain evidence="2">ATCC 6260 / CBS 566 / DSM 6381 / JCM 1539 / NBRC 10279 / NRRL Y-324</strain>
    </source>
</reference>
<dbReference type="InterPro" id="IPR018859">
    <property type="entry name" value="BAR_dom-cont"/>
</dbReference>
<dbReference type="RefSeq" id="XP_001484600.2">
    <property type="nucleotide sequence ID" value="XM_001484550.1"/>
</dbReference>
<dbReference type="OrthoDB" id="5549748at2759"/>
<dbReference type="Proteomes" id="UP000001997">
    <property type="component" value="Unassembled WGS sequence"/>
</dbReference>
<dbReference type="InParanoid" id="A5DGC8"/>
<gene>
    <name evidence="1" type="ORF">PGUG_02329</name>
</gene>
<dbReference type="OMA" id="LQLEANC"/>
<organism evidence="1 2">
    <name type="scientific">Meyerozyma guilliermondii (strain ATCC 6260 / CBS 566 / DSM 6381 / JCM 1539 / NBRC 10279 / NRRL Y-324)</name>
    <name type="common">Yeast</name>
    <name type="synonym">Candida guilliermondii</name>
    <dbReference type="NCBI Taxonomy" id="294746"/>
    <lineage>
        <taxon>Eukaryota</taxon>
        <taxon>Fungi</taxon>
        <taxon>Dikarya</taxon>
        <taxon>Ascomycota</taxon>
        <taxon>Saccharomycotina</taxon>
        <taxon>Pichiomycetes</taxon>
        <taxon>Debaryomycetaceae</taxon>
        <taxon>Meyerozyma</taxon>
    </lineage>
</organism>
<dbReference type="Gene3D" id="1.20.1270.60">
    <property type="entry name" value="Arfaptin homology (AH) domain/BAR domain"/>
    <property type="match status" value="1"/>
</dbReference>
<dbReference type="InterPro" id="IPR027267">
    <property type="entry name" value="AH/BAR_dom_sf"/>
</dbReference>
<protein>
    <recommendedName>
        <fullName evidence="3">BAR domain-containing protein</fullName>
    </recommendedName>
</protein>
<evidence type="ECO:0008006" key="3">
    <source>
        <dbReference type="Google" id="ProtNLM"/>
    </source>
</evidence>
<dbReference type="EMBL" id="CH408157">
    <property type="protein sequence ID" value="EDK38231.2"/>
    <property type="molecule type" value="Genomic_DNA"/>
</dbReference>
<name>A5DGC8_PICGU</name>
<dbReference type="GeneID" id="5127172"/>
<dbReference type="SUPFAM" id="SSF103657">
    <property type="entry name" value="BAR/IMD domain-like"/>
    <property type="match status" value="1"/>
</dbReference>